<evidence type="ECO:0000313" key="3">
    <source>
        <dbReference type="Proteomes" id="UP000232673"/>
    </source>
</evidence>
<reference evidence="2 3" key="1">
    <citation type="submission" date="2015-10" db="EMBL/GenBank/DDBJ databases">
        <title>Draft genome sequence of Salegentibacter salinarum KCTC 12975.</title>
        <authorList>
            <person name="Lin W."/>
            <person name="Zheng Q."/>
        </authorList>
    </citation>
    <scope>NUCLEOTIDE SEQUENCE [LARGE SCALE GENOMIC DNA]</scope>
    <source>
        <strain evidence="2 3">KCTC 12975</strain>
    </source>
</reference>
<evidence type="ECO:0000313" key="2">
    <source>
        <dbReference type="EMBL" id="PKD18655.1"/>
    </source>
</evidence>
<sequence>MPANKKHLTKSKSQRFAKISAGMLGGYMVTESLHIALAFWVNHLVVLMTLRFGGFILWVGLLILAFLAKNGWKVWGLYLLLTLFSCLMIYLGKIYNPII</sequence>
<gene>
    <name evidence="2" type="ORF">APR41_17825</name>
</gene>
<proteinExistence type="predicted"/>
<feature type="transmembrane region" description="Helical" evidence="1">
    <location>
        <begin position="75"/>
        <end position="95"/>
    </location>
</feature>
<accession>A0A2N0TV75</accession>
<dbReference type="STRING" id="447422.SAMN05660903_03674"/>
<evidence type="ECO:0000256" key="1">
    <source>
        <dbReference type="SAM" id="Phobius"/>
    </source>
</evidence>
<keyword evidence="1" id="KW-1133">Transmembrane helix</keyword>
<dbReference type="AlphaFoldDB" id="A0A2N0TV75"/>
<protein>
    <submittedName>
        <fullName evidence="2">Uncharacterized protein</fullName>
    </submittedName>
</protein>
<feature type="transmembrane region" description="Helical" evidence="1">
    <location>
        <begin position="21"/>
        <end position="41"/>
    </location>
</feature>
<dbReference type="OrthoDB" id="711014at2"/>
<dbReference type="RefSeq" id="WP_079714622.1">
    <property type="nucleotide sequence ID" value="NZ_FUZC01000025.1"/>
</dbReference>
<keyword evidence="1" id="KW-0812">Transmembrane</keyword>
<dbReference type="EMBL" id="LKTS01000022">
    <property type="protein sequence ID" value="PKD18655.1"/>
    <property type="molecule type" value="Genomic_DNA"/>
</dbReference>
<organism evidence="2 3">
    <name type="scientific">Salegentibacter salinarum</name>
    <dbReference type="NCBI Taxonomy" id="447422"/>
    <lineage>
        <taxon>Bacteria</taxon>
        <taxon>Pseudomonadati</taxon>
        <taxon>Bacteroidota</taxon>
        <taxon>Flavobacteriia</taxon>
        <taxon>Flavobacteriales</taxon>
        <taxon>Flavobacteriaceae</taxon>
        <taxon>Salegentibacter</taxon>
    </lineage>
</organism>
<name>A0A2N0TV75_9FLAO</name>
<keyword evidence="1" id="KW-0472">Membrane</keyword>
<feature type="transmembrane region" description="Helical" evidence="1">
    <location>
        <begin position="47"/>
        <end position="68"/>
    </location>
</feature>
<dbReference type="Proteomes" id="UP000232673">
    <property type="component" value="Unassembled WGS sequence"/>
</dbReference>
<keyword evidence="3" id="KW-1185">Reference proteome</keyword>
<comment type="caution">
    <text evidence="2">The sequence shown here is derived from an EMBL/GenBank/DDBJ whole genome shotgun (WGS) entry which is preliminary data.</text>
</comment>